<dbReference type="Gene3D" id="1.10.10.10">
    <property type="entry name" value="Winged helix-like DNA-binding domain superfamily/Winged helix DNA-binding domain"/>
    <property type="match status" value="1"/>
</dbReference>
<proteinExistence type="predicted"/>
<gene>
    <name evidence="1" type="ORF">R3P95_17020</name>
</gene>
<protein>
    <submittedName>
        <fullName evidence="1">Lrp/AsnC family transcriptional regulator</fullName>
    </submittedName>
</protein>
<organism evidence="1 2">
    <name type="scientific">Rhodococcus cercidiphylli</name>
    <dbReference type="NCBI Taxonomy" id="489916"/>
    <lineage>
        <taxon>Bacteria</taxon>
        <taxon>Bacillati</taxon>
        <taxon>Actinomycetota</taxon>
        <taxon>Actinomycetes</taxon>
        <taxon>Mycobacteriales</taxon>
        <taxon>Nocardiaceae</taxon>
        <taxon>Rhodococcus</taxon>
    </lineage>
</organism>
<dbReference type="Gene3D" id="3.30.70.920">
    <property type="match status" value="1"/>
</dbReference>
<accession>A0ABU4B179</accession>
<dbReference type="Proteomes" id="UP001185899">
    <property type="component" value="Unassembled WGS sequence"/>
</dbReference>
<dbReference type="InterPro" id="IPR036390">
    <property type="entry name" value="WH_DNA-bd_sf"/>
</dbReference>
<dbReference type="SUPFAM" id="SSF46785">
    <property type="entry name" value="Winged helix' DNA-binding domain"/>
    <property type="match status" value="1"/>
</dbReference>
<sequence length="346" mass="37547">MQEMLTESELSLVHALQIAPRASWTDLAPILGSTAATLARRWHSIVERGLAWITAYPAPLTGAGAITAMIEVTCGRVGSAELVDALVQDPRVVSIEHAARGRDLVLTVQTSSLDELTGLVLDDLPGFDSVRSTQTHTCTALHVEGSRWRLDSLDGAQHSAVAALGESPDRSGYARPESLTDQVARSLVGELTGNGRASAPEIASALGRPTSSVRRQLAALLRSRAVVLRCEVAQDATRWPITVTWWCRLPVQAHQEVVEIIRARSELRLCMSLTGPANFLLSMWVSSVPDILRVQEWLESRAPSLHIIESSVTLRSRKRMGWELGAQGRATGYVTTLGGSSWTLPR</sequence>
<keyword evidence="2" id="KW-1185">Reference proteome</keyword>
<reference evidence="1 2" key="1">
    <citation type="submission" date="2023-10" db="EMBL/GenBank/DDBJ databases">
        <title>Development of a sustainable strategy for remediation of hydrocarbon-contaminated territories based on the waste exchange concept.</title>
        <authorList>
            <person name="Krivoruchko A."/>
        </authorList>
    </citation>
    <scope>NUCLEOTIDE SEQUENCE [LARGE SCALE GENOMIC DNA]</scope>
    <source>
        <strain evidence="1 2">IEGM 1322</strain>
    </source>
</reference>
<dbReference type="PANTHER" id="PTHR30154:SF34">
    <property type="entry name" value="TRANSCRIPTIONAL REGULATOR AZLB"/>
    <property type="match status" value="1"/>
</dbReference>
<dbReference type="InterPro" id="IPR036388">
    <property type="entry name" value="WH-like_DNA-bd_sf"/>
</dbReference>
<dbReference type="EMBL" id="JAWLKE010000006">
    <property type="protein sequence ID" value="MDV6232255.1"/>
    <property type="molecule type" value="Genomic_DNA"/>
</dbReference>
<evidence type="ECO:0000313" key="1">
    <source>
        <dbReference type="EMBL" id="MDV6232255.1"/>
    </source>
</evidence>
<dbReference type="SUPFAM" id="SSF54909">
    <property type="entry name" value="Dimeric alpha+beta barrel"/>
    <property type="match status" value="2"/>
</dbReference>
<dbReference type="RefSeq" id="WP_317548974.1">
    <property type="nucleotide sequence ID" value="NZ_JAWLKE010000006.1"/>
</dbReference>
<dbReference type="PANTHER" id="PTHR30154">
    <property type="entry name" value="LEUCINE-RESPONSIVE REGULATORY PROTEIN"/>
    <property type="match status" value="1"/>
</dbReference>
<evidence type="ECO:0000313" key="2">
    <source>
        <dbReference type="Proteomes" id="UP001185899"/>
    </source>
</evidence>
<comment type="caution">
    <text evidence="1">The sequence shown here is derived from an EMBL/GenBank/DDBJ whole genome shotgun (WGS) entry which is preliminary data.</text>
</comment>
<name>A0ABU4B179_9NOCA</name>
<dbReference type="InterPro" id="IPR011008">
    <property type="entry name" value="Dimeric_a/b-barrel"/>
</dbReference>